<comment type="caution">
    <text evidence="15">The sequence shown here is derived from an EMBL/GenBank/DDBJ whole genome shotgun (WGS) entry which is preliminary data.</text>
</comment>
<keyword evidence="6 11" id="KW-0798">TonB box</keyword>
<evidence type="ECO:0000256" key="7">
    <source>
        <dbReference type="ARBA" id="ARBA00023136"/>
    </source>
</evidence>
<accession>A0ABS8XTR8</accession>
<dbReference type="Pfam" id="PF07715">
    <property type="entry name" value="Plug"/>
    <property type="match status" value="1"/>
</dbReference>
<evidence type="ECO:0000259" key="14">
    <source>
        <dbReference type="Pfam" id="PF07715"/>
    </source>
</evidence>
<protein>
    <submittedName>
        <fullName evidence="15">TonB-dependent siderophore receptor</fullName>
    </submittedName>
</protein>
<keyword evidence="5 10" id="KW-0812">Transmembrane</keyword>
<evidence type="ECO:0000256" key="12">
    <source>
        <dbReference type="SAM" id="MobiDB-lite"/>
    </source>
</evidence>
<keyword evidence="7 10" id="KW-0472">Membrane</keyword>
<dbReference type="PANTHER" id="PTHR32552:SF90">
    <property type="entry name" value="METAL-PSEUDOPALINE RECEPTOR CNTO"/>
    <property type="match status" value="1"/>
</dbReference>
<evidence type="ECO:0000256" key="8">
    <source>
        <dbReference type="ARBA" id="ARBA00023170"/>
    </source>
</evidence>
<reference evidence="15 16" key="1">
    <citation type="submission" date="2021-12" db="EMBL/GenBank/DDBJ databases">
        <title>Genome seq of p7.</title>
        <authorList>
            <person name="Seo T."/>
        </authorList>
    </citation>
    <scope>NUCLEOTIDE SEQUENCE [LARGE SCALE GENOMIC DNA]</scope>
    <source>
        <strain evidence="15 16">P7</strain>
    </source>
</reference>
<keyword evidence="4 10" id="KW-1134">Transmembrane beta strand</keyword>
<dbReference type="Pfam" id="PF00593">
    <property type="entry name" value="TonB_dep_Rec_b-barrel"/>
    <property type="match status" value="1"/>
</dbReference>
<feature type="domain" description="TonB-dependent receptor plug" evidence="14">
    <location>
        <begin position="45"/>
        <end position="148"/>
    </location>
</feature>
<evidence type="ECO:0000256" key="5">
    <source>
        <dbReference type="ARBA" id="ARBA00022692"/>
    </source>
</evidence>
<keyword evidence="9 10" id="KW-0998">Cell outer membrane</keyword>
<dbReference type="InterPro" id="IPR039426">
    <property type="entry name" value="TonB-dep_rcpt-like"/>
</dbReference>
<evidence type="ECO:0000256" key="10">
    <source>
        <dbReference type="PROSITE-ProRule" id="PRU01360"/>
    </source>
</evidence>
<dbReference type="InterPro" id="IPR037066">
    <property type="entry name" value="Plug_dom_sf"/>
</dbReference>
<dbReference type="PROSITE" id="PS52016">
    <property type="entry name" value="TONB_DEPENDENT_REC_3"/>
    <property type="match status" value="1"/>
</dbReference>
<keyword evidence="8 15" id="KW-0675">Receptor</keyword>
<feature type="region of interest" description="Disordered" evidence="12">
    <location>
        <begin position="389"/>
        <end position="409"/>
    </location>
</feature>
<evidence type="ECO:0000313" key="15">
    <source>
        <dbReference type="EMBL" id="MCE4540600.1"/>
    </source>
</evidence>
<dbReference type="SUPFAM" id="SSF56935">
    <property type="entry name" value="Porins"/>
    <property type="match status" value="1"/>
</dbReference>
<gene>
    <name evidence="15" type="ORF">LXT12_25500</name>
</gene>
<comment type="similarity">
    <text evidence="2 10 11">Belongs to the TonB-dependent receptor family.</text>
</comment>
<evidence type="ECO:0000256" key="6">
    <source>
        <dbReference type="ARBA" id="ARBA00023077"/>
    </source>
</evidence>
<organism evidence="15 16">
    <name type="scientific">Pelomonas caseinilytica</name>
    <dbReference type="NCBI Taxonomy" id="2906763"/>
    <lineage>
        <taxon>Bacteria</taxon>
        <taxon>Pseudomonadati</taxon>
        <taxon>Pseudomonadota</taxon>
        <taxon>Betaproteobacteria</taxon>
        <taxon>Burkholderiales</taxon>
        <taxon>Sphaerotilaceae</taxon>
        <taxon>Roseateles</taxon>
    </lineage>
</organism>
<evidence type="ECO:0000256" key="1">
    <source>
        <dbReference type="ARBA" id="ARBA00004571"/>
    </source>
</evidence>
<evidence type="ECO:0000256" key="3">
    <source>
        <dbReference type="ARBA" id="ARBA00022448"/>
    </source>
</evidence>
<evidence type="ECO:0000256" key="2">
    <source>
        <dbReference type="ARBA" id="ARBA00009810"/>
    </source>
</evidence>
<name>A0ABS8XTR8_9BURK</name>
<proteinExistence type="inferred from homology"/>
<evidence type="ECO:0000256" key="4">
    <source>
        <dbReference type="ARBA" id="ARBA00022452"/>
    </source>
</evidence>
<feature type="domain" description="TonB-dependent receptor-like beta-barrel" evidence="13">
    <location>
        <begin position="221"/>
        <end position="671"/>
    </location>
</feature>
<dbReference type="EMBL" id="JAJTWT010000019">
    <property type="protein sequence ID" value="MCE4540600.1"/>
    <property type="molecule type" value="Genomic_DNA"/>
</dbReference>
<dbReference type="InterPro" id="IPR010105">
    <property type="entry name" value="TonB_sidphr_rcpt"/>
</dbReference>
<evidence type="ECO:0000313" key="16">
    <source>
        <dbReference type="Proteomes" id="UP001201463"/>
    </source>
</evidence>
<evidence type="ECO:0000256" key="9">
    <source>
        <dbReference type="ARBA" id="ARBA00023237"/>
    </source>
</evidence>
<dbReference type="InterPro" id="IPR012910">
    <property type="entry name" value="Plug_dom"/>
</dbReference>
<dbReference type="CDD" id="cd01347">
    <property type="entry name" value="ligand_gated_channel"/>
    <property type="match status" value="1"/>
</dbReference>
<dbReference type="PANTHER" id="PTHR32552">
    <property type="entry name" value="FERRICHROME IRON RECEPTOR-RELATED"/>
    <property type="match status" value="1"/>
</dbReference>
<keyword evidence="16" id="KW-1185">Reference proteome</keyword>
<dbReference type="Gene3D" id="2.170.130.10">
    <property type="entry name" value="TonB-dependent receptor, plug domain"/>
    <property type="match status" value="1"/>
</dbReference>
<sequence>MTCSPALWAADDEPANKLDVVKVEGVKQPYRTLSATGAMKTDTPVRDLAQSVRVLSADILDDAGITKLADALDLSSGIAKQSNFGGVWDSYAMRGFTGDPNFGSDYMVNGFNYSRGYNGVRDSANTASVEVLKGPASALYGRGEPGGTVNMTTKKPLFVPEYTLGLSAGSYATYRQTADLTGPISDAVAYRLNAAHEKGDSYRDHVNFERTLVSPSFLWMLGDDTTLSYELEYSKQEATFDRGVVAINGQLGVVPRSRFLGEPDDGPHVTETTGNQLFVQHYFNDDWSIQTGVSYRESSIKGISTEVSVLGNGYTFLRPDGHSVVRQRRSRDNSALDLSGRFEVLGKVRGAGLLHNLLFGVDGYKFTDNRLQFRVRRLASQDIDLYNPVYGNPPPPFPATPLTDTHEEQRSKSVYAQDQIDLSTQWKMLLGVRYDKYDQSMLDHNSGKLVEQSLSATSPRAGLVYQPTKTVSLYATASKSFRPNSGVSYEKLPFPAEKGKSAEVGAKYDSADGKISSTLAIYKISKNNVLTPDPRDPNNASIPAGEVQSKGVEFDLGGEISAGLRLSAAYAFTDAKVTQDNAAATGVSLIGRQLPNVPRHSANLLLVQSFKLGGNAATAGAGLNYVGEREGSVAPVAQVDLFKLPAYTTVKLVGSYAIGKAWKFSLDIDNVFDKTFYSSSYAQWWVFPGNGRKFTLSGQYKF</sequence>
<dbReference type="Proteomes" id="UP001201463">
    <property type="component" value="Unassembled WGS sequence"/>
</dbReference>
<dbReference type="InterPro" id="IPR036942">
    <property type="entry name" value="Beta-barrel_TonB_sf"/>
</dbReference>
<dbReference type="NCBIfam" id="TIGR01783">
    <property type="entry name" value="TonB-siderophor"/>
    <property type="match status" value="1"/>
</dbReference>
<dbReference type="RefSeq" id="WP_233395129.1">
    <property type="nucleotide sequence ID" value="NZ_JAJTWT010000019.1"/>
</dbReference>
<comment type="subcellular location">
    <subcellularLocation>
        <location evidence="1 10">Cell outer membrane</location>
        <topology evidence="1 10">Multi-pass membrane protein</topology>
    </subcellularLocation>
</comment>
<evidence type="ECO:0000259" key="13">
    <source>
        <dbReference type="Pfam" id="PF00593"/>
    </source>
</evidence>
<dbReference type="InterPro" id="IPR000531">
    <property type="entry name" value="Beta-barrel_TonB"/>
</dbReference>
<evidence type="ECO:0000256" key="11">
    <source>
        <dbReference type="RuleBase" id="RU003357"/>
    </source>
</evidence>
<keyword evidence="3 10" id="KW-0813">Transport</keyword>
<dbReference type="Gene3D" id="2.40.170.20">
    <property type="entry name" value="TonB-dependent receptor, beta-barrel domain"/>
    <property type="match status" value="1"/>
</dbReference>